<dbReference type="RefSeq" id="WP_154798805.1">
    <property type="nucleotide sequence ID" value="NZ_CP052757.1"/>
</dbReference>
<feature type="region of interest" description="Disordered" evidence="1">
    <location>
        <begin position="1"/>
        <end position="29"/>
    </location>
</feature>
<accession>A0A6M5U8G2</accession>
<proteinExistence type="predicted"/>
<dbReference type="Proteomes" id="UP000451354">
    <property type="component" value="Chromosome"/>
</dbReference>
<name>A0A6M5U8G2_9MICO</name>
<keyword evidence="3" id="KW-1185">Reference proteome</keyword>
<dbReference type="OrthoDB" id="4829211at2"/>
<feature type="compositionally biased region" description="Low complexity" evidence="1">
    <location>
        <begin position="1"/>
        <end position="26"/>
    </location>
</feature>
<dbReference type="AlphaFoldDB" id="A0A6M5U8G2"/>
<evidence type="ECO:0000313" key="3">
    <source>
        <dbReference type="Proteomes" id="UP000451354"/>
    </source>
</evidence>
<evidence type="ECO:0000256" key="1">
    <source>
        <dbReference type="SAM" id="MobiDB-lite"/>
    </source>
</evidence>
<organism evidence="2 3">
    <name type="scientific">Cellulosimicrobium protaetiae</name>
    <dbReference type="NCBI Taxonomy" id="2587808"/>
    <lineage>
        <taxon>Bacteria</taxon>
        <taxon>Bacillati</taxon>
        <taxon>Actinomycetota</taxon>
        <taxon>Actinomycetes</taxon>
        <taxon>Micrococcales</taxon>
        <taxon>Promicromonosporaceae</taxon>
        <taxon>Cellulosimicrobium</taxon>
    </lineage>
</organism>
<reference evidence="3" key="1">
    <citation type="journal article" date="2022" name="Int. J. Syst. Evol. Microbiol.">
        <title>Cellulosimicrobium protaetiae sp. nov., isolated from the gut of the larva of Protaetia brevitarsis seulensis.</title>
        <authorList>
            <person name="Le Han H."/>
            <person name="Nguyen T.T.H."/>
            <person name="Li Z."/>
            <person name="Shin N.R."/>
            <person name="Kim S.G."/>
        </authorList>
    </citation>
    <scope>NUCLEOTIDE SEQUENCE [LARGE SCALE GENOMIC DNA]</scope>
    <source>
        <strain evidence="3">BI34</strain>
    </source>
</reference>
<protein>
    <submittedName>
        <fullName evidence="2">Uncharacterized protein</fullName>
    </submittedName>
</protein>
<dbReference type="EMBL" id="CP052757">
    <property type="protein sequence ID" value="QJW34816.1"/>
    <property type="molecule type" value="Genomic_DNA"/>
</dbReference>
<evidence type="ECO:0000313" key="2">
    <source>
        <dbReference type="EMBL" id="QJW34816.1"/>
    </source>
</evidence>
<dbReference type="KEGG" id="cprt:FIC82_012795"/>
<sequence>MTSTTSRTSGTSGTTTAAPGADQAARASDDVRDVVGVSVLLPDGRLAGRSFASRAEAEAWARPDEGERVVELNLLCDCDL</sequence>
<gene>
    <name evidence="2" type="ORF">FIC82_012795</name>
</gene>